<name>A0A9P6AZV6_9AGAM</name>
<feature type="compositionally biased region" description="Polar residues" evidence="1">
    <location>
        <begin position="80"/>
        <end position="98"/>
    </location>
</feature>
<dbReference type="AlphaFoldDB" id="A0A9P6AZV6"/>
<protein>
    <submittedName>
        <fullName evidence="2">Uncharacterized protein</fullName>
    </submittedName>
</protein>
<feature type="compositionally biased region" description="Basic and acidic residues" evidence="1">
    <location>
        <begin position="126"/>
        <end position="146"/>
    </location>
</feature>
<comment type="caution">
    <text evidence="2">The sequence shown here is derived from an EMBL/GenBank/DDBJ whole genome shotgun (WGS) entry which is preliminary data.</text>
</comment>
<accession>A0A9P6AZV6</accession>
<keyword evidence="3" id="KW-1185">Reference proteome</keyword>
<proteinExistence type="predicted"/>
<sequence>MEKFDDAFVLPSRFSPMRKLGHSTHGYHTPQLCCTVKGTKATWVKFGEDAQEDQLKLNPRTSTAQADFGVEPKENEGLLTTEQGGLINTHTVPTTANRLSDRALDQPSLVQKYGSSGSGGRSRASKGGDNDDRIDLPESPRADSRQRGVNPQLSARDSAVPFIDTVQTAELIESEIPGV</sequence>
<feature type="region of interest" description="Disordered" evidence="1">
    <location>
        <begin position="80"/>
        <end position="161"/>
    </location>
</feature>
<dbReference type="OrthoDB" id="446809at2759"/>
<gene>
    <name evidence="2" type="ORF">BS47DRAFT_1361477</name>
</gene>
<organism evidence="2 3">
    <name type="scientific">Hydnum rufescens UP504</name>
    <dbReference type="NCBI Taxonomy" id="1448309"/>
    <lineage>
        <taxon>Eukaryota</taxon>
        <taxon>Fungi</taxon>
        <taxon>Dikarya</taxon>
        <taxon>Basidiomycota</taxon>
        <taxon>Agaricomycotina</taxon>
        <taxon>Agaricomycetes</taxon>
        <taxon>Cantharellales</taxon>
        <taxon>Hydnaceae</taxon>
        <taxon>Hydnum</taxon>
    </lineage>
</organism>
<dbReference type="EMBL" id="MU128957">
    <property type="protein sequence ID" value="KAF9514757.1"/>
    <property type="molecule type" value="Genomic_DNA"/>
</dbReference>
<evidence type="ECO:0000313" key="3">
    <source>
        <dbReference type="Proteomes" id="UP000886523"/>
    </source>
</evidence>
<dbReference type="Gene3D" id="3.30.360.10">
    <property type="entry name" value="Dihydrodipicolinate Reductase, domain 2"/>
    <property type="match status" value="1"/>
</dbReference>
<dbReference type="Proteomes" id="UP000886523">
    <property type="component" value="Unassembled WGS sequence"/>
</dbReference>
<reference evidence="2" key="1">
    <citation type="journal article" date="2020" name="Nat. Commun.">
        <title>Large-scale genome sequencing of mycorrhizal fungi provides insights into the early evolution of symbiotic traits.</title>
        <authorList>
            <person name="Miyauchi S."/>
            <person name="Kiss E."/>
            <person name="Kuo A."/>
            <person name="Drula E."/>
            <person name="Kohler A."/>
            <person name="Sanchez-Garcia M."/>
            <person name="Morin E."/>
            <person name="Andreopoulos B."/>
            <person name="Barry K.W."/>
            <person name="Bonito G."/>
            <person name="Buee M."/>
            <person name="Carver A."/>
            <person name="Chen C."/>
            <person name="Cichocki N."/>
            <person name="Clum A."/>
            <person name="Culley D."/>
            <person name="Crous P.W."/>
            <person name="Fauchery L."/>
            <person name="Girlanda M."/>
            <person name="Hayes R.D."/>
            <person name="Keri Z."/>
            <person name="LaButti K."/>
            <person name="Lipzen A."/>
            <person name="Lombard V."/>
            <person name="Magnuson J."/>
            <person name="Maillard F."/>
            <person name="Murat C."/>
            <person name="Nolan M."/>
            <person name="Ohm R.A."/>
            <person name="Pangilinan J."/>
            <person name="Pereira M.F."/>
            <person name="Perotto S."/>
            <person name="Peter M."/>
            <person name="Pfister S."/>
            <person name="Riley R."/>
            <person name="Sitrit Y."/>
            <person name="Stielow J.B."/>
            <person name="Szollosi G."/>
            <person name="Zifcakova L."/>
            <person name="Stursova M."/>
            <person name="Spatafora J.W."/>
            <person name="Tedersoo L."/>
            <person name="Vaario L.M."/>
            <person name="Yamada A."/>
            <person name="Yan M."/>
            <person name="Wang P."/>
            <person name="Xu J."/>
            <person name="Bruns T."/>
            <person name="Baldrian P."/>
            <person name="Vilgalys R."/>
            <person name="Dunand C."/>
            <person name="Henrissat B."/>
            <person name="Grigoriev I.V."/>
            <person name="Hibbett D."/>
            <person name="Nagy L.G."/>
            <person name="Martin F.M."/>
        </authorList>
    </citation>
    <scope>NUCLEOTIDE SEQUENCE</scope>
    <source>
        <strain evidence="2">UP504</strain>
    </source>
</reference>
<evidence type="ECO:0000256" key="1">
    <source>
        <dbReference type="SAM" id="MobiDB-lite"/>
    </source>
</evidence>
<evidence type="ECO:0000313" key="2">
    <source>
        <dbReference type="EMBL" id="KAF9514757.1"/>
    </source>
</evidence>